<dbReference type="Proteomes" id="UP000516412">
    <property type="component" value="Chromosome"/>
</dbReference>
<keyword evidence="1" id="KW-0472">Membrane</keyword>
<dbReference type="InterPro" id="IPR006311">
    <property type="entry name" value="TAT_signal"/>
</dbReference>
<accession>A0A7H1MEE9</accession>
<dbReference type="PROSITE" id="PS51318">
    <property type="entry name" value="TAT"/>
    <property type="match status" value="1"/>
</dbReference>
<gene>
    <name evidence="2" type="ORF">H7A79_2180</name>
</gene>
<dbReference type="EMBL" id="CP060414">
    <property type="protein sequence ID" value="QNT60014.1"/>
    <property type="molecule type" value="Genomic_DNA"/>
</dbReference>
<evidence type="ECO:0008006" key="4">
    <source>
        <dbReference type="Google" id="ProtNLM"/>
    </source>
</evidence>
<reference evidence="2" key="1">
    <citation type="submission" date="2024-06" db="EMBL/GenBank/DDBJ databases">
        <title>Complete Genome Sequence of mouse commensal type strain Neisseria musculi.</title>
        <authorList>
            <person name="Thapa E."/>
            <person name="Aluvathingal J."/>
            <person name="Nadendla S."/>
            <person name="Mehta A."/>
            <person name="Tettelin H."/>
            <person name="Weyand N.J."/>
        </authorList>
    </citation>
    <scope>NUCLEOTIDE SEQUENCE</scope>
    <source>
        <strain evidence="2">NW831</strain>
    </source>
</reference>
<keyword evidence="3" id="KW-1185">Reference proteome</keyword>
<proteinExistence type="predicted"/>
<feature type="transmembrane region" description="Helical" evidence="1">
    <location>
        <begin position="41"/>
        <end position="64"/>
    </location>
</feature>
<keyword evidence="1" id="KW-1133">Transmembrane helix</keyword>
<keyword evidence="1" id="KW-0812">Transmembrane</keyword>
<evidence type="ECO:0000313" key="2">
    <source>
        <dbReference type="EMBL" id="QNT60014.1"/>
    </source>
</evidence>
<dbReference type="KEGG" id="nmus:H7A79_2180"/>
<evidence type="ECO:0000256" key="1">
    <source>
        <dbReference type="SAM" id="Phobius"/>
    </source>
</evidence>
<organism evidence="2 3">
    <name type="scientific">Neisseria musculi</name>
    <dbReference type="NCBI Taxonomy" id="1815583"/>
    <lineage>
        <taxon>Bacteria</taxon>
        <taxon>Pseudomonadati</taxon>
        <taxon>Pseudomonadota</taxon>
        <taxon>Betaproteobacteria</taxon>
        <taxon>Neisseriales</taxon>
        <taxon>Neisseriaceae</taxon>
        <taxon>Neisseria</taxon>
    </lineage>
</organism>
<protein>
    <recommendedName>
        <fullName evidence="4">Tat (Twin-arginine translocation) pathway signal sequence domain protein</fullName>
    </recommendedName>
</protein>
<evidence type="ECO:0000313" key="3">
    <source>
        <dbReference type="Proteomes" id="UP000516412"/>
    </source>
</evidence>
<dbReference type="AlphaFoldDB" id="A0A7H1MEE9"/>
<sequence length="91" mass="9462">MGSFGIFHPPAPGGCVMKQNTSFKQAALIAAPAAALSRRQLLGGMAASATAVLLAKPLALAAILPTRTITAQKMGAFEALRIFQQISARKR</sequence>
<name>A0A7H1MEE9_9NEIS</name>